<keyword evidence="7" id="KW-0819">tRNA processing</keyword>
<dbReference type="PROSITE" id="PS51186">
    <property type="entry name" value="GNAT"/>
    <property type="match status" value="1"/>
</dbReference>
<comment type="pathway">
    <text evidence="3">tRNA modification; 5-methoxycarbonylmethyl-2-thiouridine-tRNA biosynthesis.</text>
</comment>
<evidence type="ECO:0000259" key="11">
    <source>
        <dbReference type="PROSITE" id="PS51186"/>
    </source>
</evidence>
<dbReference type="Pfam" id="PF10483">
    <property type="entry name" value="Elong_Iki1"/>
    <property type="match status" value="1"/>
</dbReference>
<keyword evidence="6" id="KW-0963">Cytoplasm</keyword>
<dbReference type="GO" id="GO:0002098">
    <property type="term" value="P:tRNA wobble uridine modification"/>
    <property type="evidence" value="ECO:0007669"/>
    <property type="project" value="InterPro"/>
</dbReference>
<protein>
    <recommendedName>
        <fullName evidence="5">Elongator complex protein 5</fullName>
    </recommendedName>
</protein>
<dbReference type="UniPathway" id="UPA00988"/>
<evidence type="ECO:0000256" key="10">
    <source>
        <dbReference type="SAM" id="Phobius"/>
    </source>
</evidence>
<evidence type="ECO:0000256" key="2">
    <source>
        <dbReference type="ARBA" id="ARBA00004496"/>
    </source>
</evidence>
<dbReference type="SUPFAM" id="SSF55729">
    <property type="entry name" value="Acyl-CoA N-acyltransferases (Nat)"/>
    <property type="match status" value="1"/>
</dbReference>
<keyword evidence="10" id="KW-1133">Transmembrane helix</keyword>
<reference evidence="12 13" key="2">
    <citation type="submission" date="2017-02" db="EMBL/GenBank/DDBJ databases">
        <title>A genome survey and senescence transcriptome analysis in Lentinula edodes.</title>
        <authorList>
            <person name="Sakamoto Y."/>
            <person name="Nakade K."/>
            <person name="Sato S."/>
            <person name="Yoshida Y."/>
            <person name="Miyazaki K."/>
            <person name="Natsume S."/>
            <person name="Konno N."/>
        </authorList>
    </citation>
    <scope>NUCLEOTIDE SEQUENCE [LARGE SCALE GENOMIC DNA]</scope>
    <source>
        <strain evidence="12 13">NBRC 111202</strain>
    </source>
</reference>
<feature type="transmembrane region" description="Helical" evidence="10">
    <location>
        <begin position="69"/>
        <end position="89"/>
    </location>
</feature>
<dbReference type="GO" id="GO:0000049">
    <property type="term" value="F:tRNA binding"/>
    <property type="evidence" value="ECO:0007669"/>
    <property type="project" value="TreeGrafter"/>
</dbReference>
<comment type="similarity">
    <text evidence="4">Belongs to the ELP5 family.</text>
</comment>
<evidence type="ECO:0000256" key="7">
    <source>
        <dbReference type="ARBA" id="ARBA00022694"/>
    </source>
</evidence>
<dbReference type="GO" id="GO:0033588">
    <property type="term" value="C:elongator holoenzyme complex"/>
    <property type="evidence" value="ECO:0007669"/>
    <property type="project" value="InterPro"/>
</dbReference>
<comment type="caution">
    <text evidence="12">The sequence shown here is derived from an EMBL/GenBank/DDBJ whole genome shotgun (WGS) entry which is preliminary data.</text>
</comment>
<sequence>MVEPVARIRPYKTEDEKQVRFLIAKAAMEGLASANMKTILNPVSLSLWVLLTAFLIQYMGWWPKPSDGILAYISLMLPFGSAVVPIILFSDWNNRWYFEDLSQRVLRGPDMVNFQEYYSKYPASGIWILEFADRLIGLIALDASLSERNNPEHKDSEIKTALVRHVFIDEPYRTTGIQKDLIDYAVQSAFTSDPSVVQVKASSSSLREYVQKGLDEAGFKYEGVTETAGLLSLIKNAAESNVQVYDYLDRIPGYNDAWSESCPEILNLVENAPASIPIEVIVDSVDTVLADNESLSGTYKFLRSLMTLISSRSKTSRLILHISALSKLLPLLISTAFSPTLTQLIAHPPVLFTHITTEYMTPPPPLSSDAKFWGIFIPISERGRDAENLVFGQGGDGSGGQDEMVVEVLVRGRSDASGRRKAVERFLEGWDIQKNQPVNLSQMSSLASIYRRKPIVEEAPDPTQNVSFNLHLTPSQLESRARVPLPYVHEAQPAPGAILYDPDSADDIDDDDPDEDLDI</sequence>
<feature type="compositionally biased region" description="Acidic residues" evidence="9">
    <location>
        <begin position="503"/>
        <end position="519"/>
    </location>
</feature>
<keyword evidence="10" id="KW-0472">Membrane</keyword>
<evidence type="ECO:0000256" key="5">
    <source>
        <dbReference type="ARBA" id="ARBA00020264"/>
    </source>
</evidence>
<dbReference type="Gene3D" id="3.40.630.30">
    <property type="match status" value="1"/>
</dbReference>
<dbReference type="GO" id="GO:0016747">
    <property type="term" value="F:acyltransferase activity, transferring groups other than amino-acyl groups"/>
    <property type="evidence" value="ECO:0007669"/>
    <property type="project" value="InterPro"/>
</dbReference>
<evidence type="ECO:0000256" key="9">
    <source>
        <dbReference type="SAM" id="MobiDB-lite"/>
    </source>
</evidence>
<dbReference type="PANTHER" id="PTHR15641">
    <property type="entry name" value="ELONGATOR COMPLEX PROTEIN 5"/>
    <property type="match status" value="1"/>
</dbReference>
<dbReference type="AlphaFoldDB" id="A0A1Q3EG20"/>
<dbReference type="GO" id="GO:0005634">
    <property type="term" value="C:nucleus"/>
    <property type="evidence" value="ECO:0007669"/>
    <property type="project" value="UniProtKB-SubCell"/>
</dbReference>
<dbReference type="InterPro" id="IPR000182">
    <property type="entry name" value="GNAT_dom"/>
</dbReference>
<name>A0A1Q3EG20_LENED</name>
<evidence type="ECO:0000313" key="12">
    <source>
        <dbReference type="EMBL" id="GAW06131.1"/>
    </source>
</evidence>
<dbReference type="GO" id="GO:0005829">
    <property type="term" value="C:cytosol"/>
    <property type="evidence" value="ECO:0007669"/>
    <property type="project" value="TreeGrafter"/>
</dbReference>
<feature type="region of interest" description="Disordered" evidence="9">
    <location>
        <begin position="493"/>
        <end position="519"/>
    </location>
</feature>
<gene>
    <name evidence="12" type="ORF">LENED_008029</name>
</gene>
<keyword evidence="10" id="KW-0812">Transmembrane</keyword>
<dbReference type="STRING" id="5353.A0A1Q3EG20"/>
<feature type="domain" description="N-acetyltransferase" evidence="11">
    <location>
        <begin position="85"/>
        <end position="238"/>
    </location>
</feature>
<feature type="transmembrane region" description="Helical" evidence="10">
    <location>
        <begin position="45"/>
        <end position="63"/>
    </location>
</feature>
<evidence type="ECO:0000256" key="8">
    <source>
        <dbReference type="ARBA" id="ARBA00023242"/>
    </source>
</evidence>
<keyword evidence="13" id="KW-1185">Reference proteome</keyword>
<proteinExistence type="inferred from homology"/>
<comment type="subcellular location">
    <subcellularLocation>
        <location evidence="2">Cytoplasm</location>
    </subcellularLocation>
    <subcellularLocation>
        <location evidence="1">Nucleus</location>
    </subcellularLocation>
</comment>
<accession>A0A1Q3EG20</accession>
<evidence type="ECO:0000256" key="4">
    <source>
        <dbReference type="ARBA" id="ARBA00009567"/>
    </source>
</evidence>
<dbReference type="InterPro" id="IPR016181">
    <property type="entry name" value="Acyl_CoA_acyltransferase"/>
</dbReference>
<reference evidence="12 13" key="1">
    <citation type="submission" date="2016-08" db="EMBL/GenBank/DDBJ databases">
        <authorList>
            <consortium name="Lentinula edodes genome sequencing consortium"/>
            <person name="Sakamoto Y."/>
            <person name="Nakade K."/>
            <person name="Sato S."/>
            <person name="Yoshida Y."/>
            <person name="Miyazaki K."/>
            <person name="Natsume S."/>
            <person name="Konno N."/>
        </authorList>
    </citation>
    <scope>NUCLEOTIDE SEQUENCE [LARGE SCALE GENOMIC DNA]</scope>
    <source>
        <strain evidence="12 13">NBRC 111202</strain>
    </source>
</reference>
<keyword evidence="8" id="KW-0539">Nucleus</keyword>
<evidence type="ECO:0000256" key="6">
    <source>
        <dbReference type="ARBA" id="ARBA00022490"/>
    </source>
</evidence>
<evidence type="ECO:0000256" key="1">
    <source>
        <dbReference type="ARBA" id="ARBA00004123"/>
    </source>
</evidence>
<dbReference type="EMBL" id="BDGU01000294">
    <property type="protein sequence ID" value="GAW06131.1"/>
    <property type="molecule type" value="Genomic_DNA"/>
</dbReference>
<dbReference type="Proteomes" id="UP000188533">
    <property type="component" value="Unassembled WGS sequence"/>
</dbReference>
<organism evidence="12 13">
    <name type="scientific">Lentinula edodes</name>
    <name type="common">Shiitake mushroom</name>
    <name type="synonym">Lentinus edodes</name>
    <dbReference type="NCBI Taxonomy" id="5353"/>
    <lineage>
        <taxon>Eukaryota</taxon>
        <taxon>Fungi</taxon>
        <taxon>Dikarya</taxon>
        <taxon>Basidiomycota</taxon>
        <taxon>Agaricomycotina</taxon>
        <taxon>Agaricomycetes</taxon>
        <taxon>Agaricomycetidae</taxon>
        <taxon>Agaricales</taxon>
        <taxon>Marasmiineae</taxon>
        <taxon>Omphalotaceae</taxon>
        <taxon>Lentinula</taxon>
    </lineage>
</organism>
<dbReference type="InterPro" id="IPR019519">
    <property type="entry name" value="Elp5"/>
</dbReference>
<dbReference type="PANTHER" id="PTHR15641:SF1">
    <property type="entry name" value="ELONGATOR COMPLEX PROTEIN 5"/>
    <property type="match status" value="1"/>
</dbReference>
<evidence type="ECO:0000256" key="3">
    <source>
        <dbReference type="ARBA" id="ARBA00005043"/>
    </source>
</evidence>
<evidence type="ECO:0000313" key="13">
    <source>
        <dbReference type="Proteomes" id="UP000188533"/>
    </source>
</evidence>